<keyword evidence="8" id="KW-1185">Reference proteome</keyword>
<dbReference type="EMBL" id="CP027668">
    <property type="protein sequence ID" value="AVO47731.1"/>
    <property type="molecule type" value="Genomic_DNA"/>
</dbReference>
<accession>A0A2S0NID0</accession>
<reference evidence="7 8" key="1">
    <citation type="submission" date="2018-03" db="EMBL/GenBank/DDBJ databases">
        <title>Genome sequencing of Phreatobacter sp.</title>
        <authorList>
            <person name="Kim S.-J."/>
            <person name="Heo J."/>
            <person name="Kwon S.-W."/>
        </authorList>
    </citation>
    <scope>NUCLEOTIDE SEQUENCE [LARGE SCALE GENOMIC DNA]</scope>
    <source>
        <strain evidence="7 8">S-12</strain>
    </source>
</reference>
<dbReference type="SUPFAM" id="SSF53335">
    <property type="entry name" value="S-adenosyl-L-methionine-dependent methyltransferases"/>
    <property type="match status" value="1"/>
</dbReference>
<dbReference type="GO" id="GO:0032259">
    <property type="term" value="P:methylation"/>
    <property type="evidence" value="ECO:0007669"/>
    <property type="project" value="UniProtKB-KW"/>
</dbReference>
<dbReference type="InterPro" id="IPR001091">
    <property type="entry name" value="RM_Methyltransferase"/>
</dbReference>
<dbReference type="PROSITE" id="PS00092">
    <property type="entry name" value="N6_MTASE"/>
    <property type="match status" value="1"/>
</dbReference>
<dbReference type="EC" id="2.1.1.72" evidence="2"/>
<evidence type="ECO:0000256" key="5">
    <source>
        <dbReference type="ARBA" id="ARBA00047942"/>
    </source>
</evidence>
<gene>
    <name evidence="7" type="ORF">C6569_17090</name>
</gene>
<dbReference type="InterPro" id="IPR002052">
    <property type="entry name" value="DNA_methylase_N6_adenine_CS"/>
</dbReference>
<evidence type="ECO:0000256" key="1">
    <source>
        <dbReference type="ARBA" id="ARBA00006594"/>
    </source>
</evidence>
<proteinExistence type="inferred from homology"/>
<dbReference type="AlphaFoldDB" id="A0A2S0NID0"/>
<dbReference type="Pfam" id="PF01555">
    <property type="entry name" value="N6_N4_Mtase"/>
    <property type="match status" value="1"/>
</dbReference>
<evidence type="ECO:0000259" key="6">
    <source>
        <dbReference type="Pfam" id="PF01555"/>
    </source>
</evidence>
<dbReference type="GO" id="GO:0008170">
    <property type="term" value="F:N-methyltransferase activity"/>
    <property type="evidence" value="ECO:0007669"/>
    <property type="project" value="InterPro"/>
</dbReference>
<comment type="similarity">
    <text evidence="1">Belongs to the N(4)/N(6)-methyltransferase family.</text>
</comment>
<evidence type="ECO:0000256" key="2">
    <source>
        <dbReference type="ARBA" id="ARBA00011900"/>
    </source>
</evidence>
<protein>
    <recommendedName>
        <fullName evidence="2">site-specific DNA-methyltransferase (adenine-specific)</fullName>
        <ecNumber evidence="2">2.1.1.72</ecNumber>
    </recommendedName>
</protein>
<organism evidence="7 8">
    <name type="scientific">Phreatobacter cathodiphilus</name>
    <dbReference type="NCBI Taxonomy" id="1868589"/>
    <lineage>
        <taxon>Bacteria</taxon>
        <taxon>Pseudomonadati</taxon>
        <taxon>Pseudomonadota</taxon>
        <taxon>Alphaproteobacteria</taxon>
        <taxon>Hyphomicrobiales</taxon>
        <taxon>Phreatobacteraceae</taxon>
        <taxon>Phreatobacter</taxon>
    </lineage>
</organism>
<dbReference type="GO" id="GO:0003677">
    <property type="term" value="F:DNA binding"/>
    <property type="evidence" value="ECO:0007669"/>
    <property type="project" value="InterPro"/>
</dbReference>
<dbReference type="Proteomes" id="UP000237889">
    <property type="component" value="Chromosome"/>
</dbReference>
<dbReference type="OrthoDB" id="9816043at2"/>
<dbReference type="REBASE" id="247944">
    <property type="entry name" value="M.PspS12II"/>
</dbReference>
<evidence type="ECO:0000313" key="8">
    <source>
        <dbReference type="Proteomes" id="UP000237889"/>
    </source>
</evidence>
<keyword evidence="3 7" id="KW-0489">Methyltransferase</keyword>
<evidence type="ECO:0000313" key="7">
    <source>
        <dbReference type="EMBL" id="AVO47731.1"/>
    </source>
</evidence>
<comment type="catalytic activity">
    <reaction evidence="5">
        <text>a 2'-deoxyadenosine in DNA + S-adenosyl-L-methionine = an N(6)-methyl-2'-deoxyadenosine in DNA + S-adenosyl-L-homocysteine + H(+)</text>
        <dbReference type="Rhea" id="RHEA:15197"/>
        <dbReference type="Rhea" id="RHEA-COMP:12418"/>
        <dbReference type="Rhea" id="RHEA-COMP:12419"/>
        <dbReference type="ChEBI" id="CHEBI:15378"/>
        <dbReference type="ChEBI" id="CHEBI:57856"/>
        <dbReference type="ChEBI" id="CHEBI:59789"/>
        <dbReference type="ChEBI" id="CHEBI:90615"/>
        <dbReference type="ChEBI" id="CHEBI:90616"/>
        <dbReference type="EC" id="2.1.1.72"/>
    </reaction>
</comment>
<sequence length="558" mass="62880">MPFRPLVPDADKGIGPVALDGSLIIHGDNLHALKALLPLYAGKVDCVYIDPPYNTGKSDWSYNDKVNSPVIQEWLDSNPITVDDTLRHDKWACMMWPRLQLLRDLMKPGAVIFASIDDNEVALFKHLLHATFGDNNNPKSNPHLGTIIWKNATDNNPTNIAIEHEYVHVFCLERDGVAPIWSSPWSDLKDCLLAKEQELLAANLSDDELSSQYAEWFRLHKPQLGPLQEYNQIDRGGIFTASRSVHNPGREGYRWDLMNPKTQKLVPQPLMGYRFPEDTRDELLAQDRIIFSDDPDQLIRLKTYVKDYKEKMPGIIEIDGRRGANELKKIFPESKQAFKNPKTYTLIEWLLSYTAGPDAVVLDSFAGSGTTAQAVMKLNERDGGNRKFILVEMEDYADELTAERVRRLIQGVPTSKDDEYKTGLGGTFTYCTLGDPVELDKVLSGETLPPYAGLGAALFHMATNHALDPAAVREDDFYLGAMEGQHVWLIYKPDLDWLKSPEAALTLARAKAFAASDPDKRHLVFAPARFVSQKMLAEQNIPVEFVPLPFALYRIDRS</sequence>
<dbReference type="KEGG" id="phr:C6569_17090"/>
<keyword evidence="4 7" id="KW-0808">Transferase</keyword>
<dbReference type="InterPro" id="IPR029063">
    <property type="entry name" value="SAM-dependent_MTases_sf"/>
</dbReference>
<evidence type="ECO:0000256" key="4">
    <source>
        <dbReference type="ARBA" id="ARBA00022679"/>
    </source>
</evidence>
<dbReference type="PRINTS" id="PR00508">
    <property type="entry name" value="S21N4MTFRASE"/>
</dbReference>
<dbReference type="InterPro" id="IPR002941">
    <property type="entry name" value="DNA_methylase_N4/N6"/>
</dbReference>
<feature type="domain" description="DNA methylase N-4/N-6" evidence="6">
    <location>
        <begin position="44"/>
        <end position="397"/>
    </location>
</feature>
<dbReference type="GO" id="GO:0009007">
    <property type="term" value="F:site-specific DNA-methyltransferase (adenine-specific) activity"/>
    <property type="evidence" value="ECO:0007669"/>
    <property type="project" value="UniProtKB-EC"/>
</dbReference>
<evidence type="ECO:0000256" key="3">
    <source>
        <dbReference type="ARBA" id="ARBA00022603"/>
    </source>
</evidence>
<name>A0A2S0NID0_9HYPH</name>
<dbReference type="Gene3D" id="3.40.50.150">
    <property type="entry name" value="Vaccinia Virus protein VP39"/>
    <property type="match status" value="1"/>
</dbReference>